<evidence type="ECO:0000256" key="1">
    <source>
        <dbReference type="SAM" id="MobiDB-lite"/>
    </source>
</evidence>
<keyword evidence="2" id="KW-0812">Transmembrane</keyword>
<dbReference type="AlphaFoldDB" id="A0A1E8Q6R6"/>
<dbReference type="RefSeq" id="WP_070352581.1">
    <property type="nucleotide sequence ID" value="NZ_MCHX01000015.1"/>
</dbReference>
<feature type="compositionally biased region" description="Polar residues" evidence="1">
    <location>
        <begin position="74"/>
        <end position="83"/>
    </location>
</feature>
<sequence length="526" mass="57278">MSLLLLVWAALLPPGQRPLWWHYAIGVALILAFLGSWHGQHVSTTLRRRVPMALFNRRQRIRGTQRRPRRNESADSQQRPSVRSTALEAQIVIHLRPHPHALSTPADTVDQMPWNFVTSWLDRYGVRAEALNITALTRTPPASGLRTDSAPLLTARTPQHRDTWLTYTLRAEDNVGALTARQTTMGIPASAVGLSDGLDDEPAWEGADQTSATGPRRATLADTVARRLVAELRERGWLATLSDTADALPRFVPAAAMVRKETWTGTEFSDGFRAIYAVDPGAFDEVMSNIVTLNTKATWVSVTVRSLNRQTATVEACVGTVTNAQPPRYPLPGLTGFHGLHRGVAQSLTATGFDHHDITLPTAQLTWSDLAQLRWPTSAAGVPLGFNRERQPVYLGLASPEPVRITVTGTQQFHMGIVARLALSGLPVAVCTAQPRQWDTLASHGAAEQFMLPPAVPPPGAIVLTDGSREAPAAAITVVLRRPQSAPAPSTTIVITQDGRHPNLFQVTTAHGRQWLSTRLIDNAPA</sequence>
<evidence type="ECO:0000313" key="3">
    <source>
        <dbReference type="EMBL" id="OFJ54186.1"/>
    </source>
</evidence>
<keyword evidence="2" id="KW-0472">Membrane</keyword>
<keyword evidence="2" id="KW-1133">Transmembrane helix</keyword>
<dbReference type="EMBL" id="MCHX01000015">
    <property type="protein sequence ID" value="OFJ54186.1"/>
    <property type="molecule type" value="Genomic_DNA"/>
</dbReference>
<keyword evidence="4" id="KW-1185">Reference proteome</keyword>
<proteinExistence type="predicted"/>
<reference evidence="3 4" key="1">
    <citation type="submission" date="2016-09" db="EMBL/GenBank/DDBJ databases">
        <title>genome sequence of Mycobacterium sp. 739 SCH.</title>
        <authorList>
            <person name="Greninger A.L."/>
            <person name="Qin X."/>
            <person name="Jerome K."/>
            <person name="Vora S."/>
            <person name="Quinn K."/>
        </authorList>
    </citation>
    <scope>NUCLEOTIDE SEQUENCE [LARGE SCALE GENOMIC DNA]</scope>
    <source>
        <strain evidence="3 4">SCH</strain>
    </source>
</reference>
<protein>
    <recommendedName>
        <fullName evidence="5">Type VII secretion protein EccE</fullName>
    </recommendedName>
</protein>
<feature type="region of interest" description="Disordered" evidence="1">
    <location>
        <begin position="60"/>
        <end position="83"/>
    </location>
</feature>
<name>A0A1E8Q6R6_9MYCO</name>
<feature type="transmembrane region" description="Helical" evidence="2">
    <location>
        <begin position="20"/>
        <end position="39"/>
    </location>
</feature>
<feature type="compositionally biased region" description="Basic residues" evidence="1">
    <location>
        <begin position="60"/>
        <end position="69"/>
    </location>
</feature>
<evidence type="ECO:0000256" key="2">
    <source>
        <dbReference type="SAM" id="Phobius"/>
    </source>
</evidence>
<evidence type="ECO:0000313" key="4">
    <source>
        <dbReference type="Proteomes" id="UP000178953"/>
    </source>
</evidence>
<comment type="caution">
    <text evidence="3">The sequence shown here is derived from an EMBL/GenBank/DDBJ whole genome shotgun (WGS) entry which is preliminary data.</text>
</comment>
<accession>A0A1E8Q6R6</accession>
<gene>
    <name evidence="3" type="ORF">BEL07_08090</name>
</gene>
<evidence type="ECO:0008006" key="5">
    <source>
        <dbReference type="Google" id="ProtNLM"/>
    </source>
</evidence>
<organism evidence="3 4">
    <name type="scientific">Mycolicibacterium grossiae</name>
    <dbReference type="NCBI Taxonomy" id="1552759"/>
    <lineage>
        <taxon>Bacteria</taxon>
        <taxon>Bacillati</taxon>
        <taxon>Actinomycetota</taxon>
        <taxon>Actinomycetes</taxon>
        <taxon>Mycobacteriales</taxon>
        <taxon>Mycobacteriaceae</taxon>
        <taxon>Mycolicibacterium</taxon>
    </lineage>
</organism>
<dbReference type="Proteomes" id="UP000178953">
    <property type="component" value="Unassembled WGS sequence"/>
</dbReference>